<gene>
    <name evidence="1" type="primary">NCL1_27429</name>
    <name evidence="1" type="ORF">NPIL_568161</name>
</gene>
<evidence type="ECO:0000313" key="1">
    <source>
        <dbReference type="EMBL" id="GFU08028.1"/>
    </source>
</evidence>
<proteinExistence type="predicted"/>
<protein>
    <submittedName>
        <fullName evidence="1">Uncharacterized protein</fullName>
    </submittedName>
</protein>
<accession>A0A8X6UDM0</accession>
<evidence type="ECO:0000313" key="2">
    <source>
        <dbReference type="Proteomes" id="UP000887013"/>
    </source>
</evidence>
<dbReference type="Proteomes" id="UP000887013">
    <property type="component" value="Unassembled WGS sequence"/>
</dbReference>
<comment type="caution">
    <text evidence="1">The sequence shown here is derived from an EMBL/GenBank/DDBJ whole genome shotgun (WGS) entry which is preliminary data.</text>
</comment>
<keyword evidence="2" id="KW-1185">Reference proteome</keyword>
<organism evidence="1 2">
    <name type="scientific">Nephila pilipes</name>
    <name type="common">Giant wood spider</name>
    <name type="synonym">Nephila maculata</name>
    <dbReference type="NCBI Taxonomy" id="299642"/>
    <lineage>
        <taxon>Eukaryota</taxon>
        <taxon>Metazoa</taxon>
        <taxon>Ecdysozoa</taxon>
        <taxon>Arthropoda</taxon>
        <taxon>Chelicerata</taxon>
        <taxon>Arachnida</taxon>
        <taxon>Araneae</taxon>
        <taxon>Araneomorphae</taxon>
        <taxon>Entelegynae</taxon>
        <taxon>Araneoidea</taxon>
        <taxon>Nephilidae</taxon>
        <taxon>Nephila</taxon>
    </lineage>
</organism>
<dbReference type="AlphaFoldDB" id="A0A8X6UDM0"/>
<reference evidence="1" key="1">
    <citation type="submission" date="2020-08" db="EMBL/GenBank/DDBJ databases">
        <title>Multicomponent nature underlies the extraordinary mechanical properties of spider dragline silk.</title>
        <authorList>
            <person name="Kono N."/>
            <person name="Nakamura H."/>
            <person name="Mori M."/>
            <person name="Yoshida Y."/>
            <person name="Ohtoshi R."/>
            <person name="Malay A.D."/>
            <person name="Moran D.A.P."/>
            <person name="Tomita M."/>
            <person name="Numata K."/>
            <person name="Arakawa K."/>
        </authorList>
    </citation>
    <scope>NUCLEOTIDE SEQUENCE</scope>
</reference>
<sequence>MLHVSMASSVSRSDTNRLLTVGVLKIPDVWIPSIQSVGIERCDPPRDVMHTAGHSALCRCWICDTPSMCYPPWWWACGTHSAIINDLVCYFIFACLFFHSCTKRHLSAVF</sequence>
<dbReference type="EMBL" id="BMAW01077777">
    <property type="protein sequence ID" value="GFU08028.1"/>
    <property type="molecule type" value="Genomic_DNA"/>
</dbReference>
<name>A0A8X6UDM0_NEPPI</name>